<dbReference type="RefSeq" id="WP_073338337.1">
    <property type="nucleotide sequence ID" value="NZ_FQXM01000010.1"/>
</dbReference>
<accession>A0A1M5V435</accession>
<keyword evidence="2" id="KW-1185">Reference proteome</keyword>
<organism evidence="1 2">
    <name type="scientific">Clostridium grantii DSM 8605</name>
    <dbReference type="NCBI Taxonomy" id="1121316"/>
    <lineage>
        <taxon>Bacteria</taxon>
        <taxon>Bacillati</taxon>
        <taxon>Bacillota</taxon>
        <taxon>Clostridia</taxon>
        <taxon>Eubacteriales</taxon>
        <taxon>Clostridiaceae</taxon>
        <taxon>Clostridium</taxon>
    </lineage>
</organism>
<dbReference type="AlphaFoldDB" id="A0A1M5V435"/>
<reference evidence="1 2" key="1">
    <citation type="submission" date="2016-11" db="EMBL/GenBank/DDBJ databases">
        <authorList>
            <person name="Jaros S."/>
            <person name="Januszkiewicz K."/>
            <person name="Wedrychowicz H."/>
        </authorList>
    </citation>
    <scope>NUCLEOTIDE SEQUENCE [LARGE SCALE GENOMIC DNA]</scope>
    <source>
        <strain evidence="1 2">DSM 8605</strain>
    </source>
</reference>
<dbReference type="Proteomes" id="UP000184447">
    <property type="component" value="Unassembled WGS sequence"/>
</dbReference>
<dbReference type="EMBL" id="FQXM01000010">
    <property type="protein sequence ID" value="SHH69713.1"/>
    <property type="molecule type" value="Genomic_DNA"/>
</dbReference>
<proteinExistence type="predicted"/>
<evidence type="ECO:0000313" key="2">
    <source>
        <dbReference type="Proteomes" id="UP000184447"/>
    </source>
</evidence>
<gene>
    <name evidence="1" type="ORF">SAMN02745207_02041</name>
</gene>
<evidence type="ECO:0008006" key="3">
    <source>
        <dbReference type="Google" id="ProtNLM"/>
    </source>
</evidence>
<name>A0A1M5V435_9CLOT</name>
<protein>
    <recommendedName>
        <fullName evidence="3">Methyltransferase domain-containing protein</fullName>
    </recommendedName>
</protein>
<evidence type="ECO:0000313" key="1">
    <source>
        <dbReference type="EMBL" id="SHH69713.1"/>
    </source>
</evidence>
<dbReference type="STRING" id="1121316.SAMN02745207_02041"/>
<dbReference type="OrthoDB" id="9791837at2"/>
<sequence length="89" mass="10305">MITQKLGILKNEERSLCIVDLDKEDGSFHKEYEDFDGHNGFNQEDLKDILTSVGFKDIQSNTFFYDEKIIEGQKVSYSLFLMKASKNES</sequence>